<dbReference type="EMBL" id="JAFGIX010000004">
    <property type="protein sequence ID" value="MBN1571755.1"/>
    <property type="molecule type" value="Genomic_DNA"/>
</dbReference>
<accession>A0A9D8KBS7</accession>
<organism evidence="1 2">
    <name type="scientific">Candidatus Zymogenus saltonus</name>
    <dbReference type="NCBI Taxonomy" id="2844893"/>
    <lineage>
        <taxon>Bacteria</taxon>
        <taxon>Deltaproteobacteria</taxon>
        <taxon>Candidatus Zymogenia</taxon>
        <taxon>Candidatus Zymogeniales</taxon>
        <taxon>Candidatus Zymogenaceae</taxon>
        <taxon>Candidatus Zymogenus</taxon>
    </lineage>
</organism>
<sequence>NIKSSENLEKFKDIPEEEKNELKHELEDIIIDKLTEFLAQLDLTKEEDFQKVELLLKLNKMILERFIKIESENEEASSKEKNS</sequence>
<gene>
    <name evidence="1" type="ORF">JW984_01010</name>
</gene>
<protein>
    <submittedName>
        <fullName evidence="1">Uncharacterized protein</fullName>
    </submittedName>
</protein>
<reference evidence="1" key="1">
    <citation type="journal article" date="2021" name="Environ. Microbiol.">
        <title>Genomic characterization of three novel Desulfobacterota classes expand the metabolic and phylogenetic diversity of the phylum.</title>
        <authorList>
            <person name="Murphy C.L."/>
            <person name="Biggerstaff J."/>
            <person name="Eichhorn A."/>
            <person name="Ewing E."/>
            <person name="Shahan R."/>
            <person name="Soriano D."/>
            <person name="Stewart S."/>
            <person name="VanMol K."/>
            <person name="Walker R."/>
            <person name="Walters P."/>
            <person name="Elshahed M.S."/>
            <person name="Youssef N.H."/>
        </authorList>
    </citation>
    <scope>NUCLEOTIDE SEQUENCE</scope>
    <source>
        <strain evidence="1">Zod_Metabat.24</strain>
    </source>
</reference>
<comment type="caution">
    <text evidence="1">The sequence shown here is derived from an EMBL/GenBank/DDBJ whole genome shotgun (WGS) entry which is preliminary data.</text>
</comment>
<evidence type="ECO:0000313" key="1">
    <source>
        <dbReference type="EMBL" id="MBN1571755.1"/>
    </source>
</evidence>
<proteinExistence type="predicted"/>
<dbReference type="Proteomes" id="UP000809273">
    <property type="component" value="Unassembled WGS sequence"/>
</dbReference>
<dbReference type="AlphaFoldDB" id="A0A9D8KBS7"/>
<name>A0A9D8KBS7_9DELT</name>
<evidence type="ECO:0000313" key="2">
    <source>
        <dbReference type="Proteomes" id="UP000809273"/>
    </source>
</evidence>
<feature type="non-terminal residue" evidence="1">
    <location>
        <position position="1"/>
    </location>
</feature>
<reference evidence="1" key="2">
    <citation type="submission" date="2021-01" db="EMBL/GenBank/DDBJ databases">
        <authorList>
            <person name="Hahn C.R."/>
            <person name="Youssef N.H."/>
            <person name="Elshahed M."/>
        </authorList>
    </citation>
    <scope>NUCLEOTIDE SEQUENCE</scope>
    <source>
        <strain evidence="1">Zod_Metabat.24</strain>
    </source>
</reference>